<evidence type="ECO:0000313" key="1">
    <source>
        <dbReference type="EMBL" id="TGX98819.1"/>
    </source>
</evidence>
<gene>
    <name evidence="1" type="ORF">E5357_07600</name>
</gene>
<protein>
    <submittedName>
        <fullName evidence="1">WYL domain-containing protein</fullName>
    </submittedName>
</protein>
<sequence length="426" mass="50505">MSLSDSKLLIRDYSNIRDILRDIYIFGCFSRDDYISKGISGRKYDNEQRRITSYLPEKFIKKKRVGKKVLLYCSYMMTETPENFLAETYRNKSFTMLDFMTYFFVLSILNTESEMGLSEILEVIPEENDEVIYTKDNLRKKLDELIEKGLVVSEKLGRNVVYRVVEDCLADFETDELVNLYWLLEFMKNVVPIEMPFFFLQKKLKLYLFAERNIEIGEIHAFQYKHNHLFNVLDNEVILSALEAIHGNKMLFLRYLYRGEERTDTVIPVKIIHECTYSRQYLLYYNVTEERIRTKRIDKIISAEIKGSVNGTILKRAQQEAESIENAWCISNVGQEPEEVRVEFRIDEDREQYVLERVKREGKRGKLKKLQDGLYLFTIKVSDSLEMTPWIRSFGERAKVVFSKDGLLEKHLLEDYERAIAKYETI</sequence>
<organism evidence="1 2">
    <name type="scientific">Hominisplanchenecus murintestinalis</name>
    <dbReference type="NCBI Taxonomy" id="2941517"/>
    <lineage>
        <taxon>Bacteria</taxon>
        <taxon>Bacillati</taxon>
        <taxon>Bacillota</taxon>
        <taxon>Clostridia</taxon>
        <taxon>Lachnospirales</taxon>
        <taxon>Lachnospiraceae</taxon>
        <taxon>Hominisplanchenecus</taxon>
    </lineage>
</organism>
<dbReference type="EMBL" id="SRZB01000013">
    <property type="protein sequence ID" value="TGX98819.1"/>
    <property type="molecule type" value="Genomic_DNA"/>
</dbReference>
<proteinExistence type="predicted"/>
<accession>A0AC61R1H7</accession>
<reference evidence="1" key="1">
    <citation type="submission" date="2019-04" db="EMBL/GenBank/DDBJ databases">
        <title>Microbes associate with the intestines of laboratory mice.</title>
        <authorList>
            <person name="Navarre W."/>
            <person name="Wong E."/>
            <person name="Huang K."/>
            <person name="Tropini C."/>
            <person name="Ng K."/>
            <person name="Yu B."/>
        </authorList>
    </citation>
    <scope>NUCLEOTIDE SEQUENCE</scope>
    <source>
        <strain evidence="1">NM72_1-8</strain>
    </source>
</reference>
<comment type="caution">
    <text evidence="1">The sequence shown here is derived from an EMBL/GenBank/DDBJ whole genome shotgun (WGS) entry which is preliminary data.</text>
</comment>
<keyword evidence="2" id="KW-1185">Reference proteome</keyword>
<evidence type="ECO:0000313" key="2">
    <source>
        <dbReference type="Proteomes" id="UP000307720"/>
    </source>
</evidence>
<dbReference type="Proteomes" id="UP000307720">
    <property type="component" value="Unassembled WGS sequence"/>
</dbReference>
<name>A0AC61R1H7_9FIRM</name>